<gene>
    <name evidence="4" type="ORF">CC86DRAFT_413055</name>
</gene>
<dbReference type="AlphaFoldDB" id="A0A6A6ZGN8"/>
<keyword evidence="1" id="KW-0479">Metal-binding</keyword>
<dbReference type="PROSITE" id="PS50089">
    <property type="entry name" value="ZF_RING_2"/>
    <property type="match status" value="1"/>
</dbReference>
<evidence type="ECO:0000259" key="3">
    <source>
        <dbReference type="PROSITE" id="PS50089"/>
    </source>
</evidence>
<name>A0A6A6ZGN8_9PLEO</name>
<feature type="compositionally biased region" description="Low complexity" evidence="2">
    <location>
        <begin position="8"/>
        <end position="28"/>
    </location>
</feature>
<organism evidence="4 5">
    <name type="scientific">Ophiobolus disseminans</name>
    <dbReference type="NCBI Taxonomy" id="1469910"/>
    <lineage>
        <taxon>Eukaryota</taxon>
        <taxon>Fungi</taxon>
        <taxon>Dikarya</taxon>
        <taxon>Ascomycota</taxon>
        <taxon>Pezizomycotina</taxon>
        <taxon>Dothideomycetes</taxon>
        <taxon>Pleosporomycetidae</taxon>
        <taxon>Pleosporales</taxon>
        <taxon>Pleosporineae</taxon>
        <taxon>Phaeosphaeriaceae</taxon>
        <taxon>Ophiobolus</taxon>
    </lineage>
</organism>
<evidence type="ECO:0000256" key="2">
    <source>
        <dbReference type="SAM" id="MobiDB-lite"/>
    </source>
</evidence>
<dbReference type="InterPro" id="IPR013083">
    <property type="entry name" value="Znf_RING/FYVE/PHD"/>
</dbReference>
<evidence type="ECO:0000256" key="1">
    <source>
        <dbReference type="PROSITE-ProRule" id="PRU00175"/>
    </source>
</evidence>
<evidence type="ECO:0000313" key="5">
    <source>
        <dbReference type="Proteomes" id="UP000799424"/>
    </source>
</evidence>
<keyword evidence="1" id="KW-0863">Zinc-finger</keyword>
<keyword evidence="5" id="KW-1185">Reference proteome</keyword>
<dbReference type="SUPFAM" id="SSF57850">
    <property type="entry name" value="RING/U-box"/>
    <property type="match status" value="1"/>
</dbReference>
<sequence>MSYIHSNPTTPTSIMPDTPTSTTSDTPTLNFDQTEFLAAGVDLDASVPQGDADIHPPTWINGHILPHMENAPFIKLIEWGSEHQDMDEDEDENDMSWYFDLCELTVPERLRATSEQLYNAVTNRLIIVDVAEVAHERCPNCWCDFDEDVPGVDTTPVRTPCGHLFMEGCLLESLKATQHARCPMCRQDMVTLAR</sequence>
<accession>A0A6A6ZGN8</accession>
<dbReference type="Proteomes" id="UP000799424">
    <property type="component" value="Unassembled WGS sequence"/>
</dbReference>
<dbReference type="Gene3D" id="3.30.40.10">
    <property type="entry name" value="Zinc/RING finger domain, C3HC4 (zinc finger)"/>
    <property type="match status" value="1"/>
</dbReference>
<reference evidence="4" key="1">
    <citation type="journal article" date="2020" name="Stud. Mycol.">
        <title>101 Dothideomycetes genomes: a test case for predicting lifestyles and emergence of pathogens.</title>
        <authorList>
            <person name="Haridas S."/>
            <person name="Albert R."/>
            <person name="Binder M."/>
            <person name="Bloem J."/>
            <person name="Labutti K."/>
            <person name="Salamov A."/>
            <person name="Andreopoulos B."/>
            <person name="Baker S."/>
            <person name="Barry K."/>
            <person name="Bills G."/>
            <person name="Bluhm B."/>
            <person name="Cannon C."/>
            <person name="Castanera R."/>
            <person name="Culley D."/>
            <person name="Daum C."/>
            <person name="Ezra D."/>
            <person name="Gonzalez J."/>
            <person name="Henrissat B."/>
            <person name="Kuo A."/>
            <person name="Liang C."/>
            <person name="Lipzen A."/>
            <person name="Lutzoni F."/>
            <person name="Magnuson J."/>
            <person name="Mondo S."/>
            <person name="Nolan M."/>
            <person name="Ohm R."/>
            <person name="Pangilinan J."/>
            <person name="Park H.-J."/>
            <person name="Ramirez L."/>
            <person name="Alfaro M."/>
            <person name="Sun H."/>
            <person name="Tritt A."/>
            <person name="Yoshinaga Y."/>
            <person name="Zwiers L.-H."/>
            <person name="Turgeon B."/>
            <person name="Goodwin S."/>
            <person name="Spatafora J."/>
            <person name="Crous P."/>
            <person name="Grigoriev I."/>
        </authorList>
    </citation>
    <scope>NUCLEOTIDE SEQUENCE</scope>
    <source>
        <strain evidence="4">CBS 113818</strain>
    </source>
</reference>
<evidence type="ECO:0000313" key="4">
    <source>
        <dbReference type="EMBL" id="KAF2819357.1"/>
    </source>
</evidence>
<proteinExistence type="predicted"/>
<dbReference type="GO" id="GO:0008270">
    <property type="term" value="F:zinc ion binding"/>
    <property type="evidence" value="ECO:0007669"/>
    <property type="project" value="UniProtKB-KW"/>
</dbReference>
<dbReference type="Pfam" id="PF13639">
    <property type="entry name" value="zf-RING_2"/>
    <property type="match status" value="1"/>
</dbReference>
<dbReference type="InterPro" id="IPR001841">
    <property type="entry name" value="Znf_RING"/>
</dbReference>
<keyword evidence="1" id="KW-0862">Zinc</keyword>
<feature type="region of interest" description="Disordered" evidence="2">
    <location>
        <begin position="1"/>
        <end position="29"/>
    </location>
</feature>
<protein>
    <recommendedName>
        <fullName evidence="3">RING-type domain-containing protein</fullName>
    </recommendedName>
</protein>
<feature type="domain" description="RING-type" evidence="3">
    <location>
        <begin position="138"/>
        <end position="186"/>
    </location>
</feature>
<dbReference type="EMBL" id="MU006245">
    <property type="protein sequence ID" value="KAF2819357.1"/>
    <property type="molecule type" value="Genomic_DNA"/>
</dbReference>